<feature type="coiled-coil region" evidence="1">
    <location>
        <begin position="74"/>
        <end position="122"/>
    </location>
</feature>
<keyword evidence="1" id="KW-0175">Coiled coil</keyword>
<proteinExistence type="predicted"/>
<keyword evidence="4" id="KW-1185">Reference proteome</keyword>
<evidence type="ECO:0000256" key="2">
    <source>
        <dbReference type="SAM" id="MobiDB-lite"/>
    </source>
</evidence>
<gene>
    <name evidence="3" type="ORF">BD410DRAFT_783477</name>
</gene>
<sequence length="245" mass="27940">MRRSHSLRHQARPSFAAERSNITDDLGVLQEEAESVEDSLRRQLLTKDRENDKLQTQILSLQSQLSQRPPVERIQNLEKEYKNLELLLQGTQRENERCMAELERGKNREKMLERELARLAGENWQTTLDIPPSSASTMRSGFGSTFRNSPTRDTISPAPRSSFERPSEPSDPKSNENTDSNEQSGNSAAAATTEATRAHLEQVRLLVLGMEQRLQTREEKLAQVIQRAETESSRFSTLRHEVDAQ</sequence>
<evidence type="ECO:0000313" key="4">
    <source>
        <dbReference type="Proteomes" id="UP000294933"/>
    </source>
</evidence>
<evidence type="ECO:0000313" key="3">
    <source>
        <dbReference type="EMBL" id="TDL26421.1"/>
    </source>
</evidence>
<evidence type="ECO:0000256" key="1">
    <source>
        <dbReference type="SAM" id="Coils"/>
    </source>
</evidence>
<name>A0A4Y7QGP7_9AGAM</name>
<dbReference type="Proteomes" id="UP000294933">
    <property type="component" value="Unassembled WGS sequence"/>
</dbReference>
<protein>
    <submittedName>
        <fullName evidence="3">Uncharacterized protein</fullName>
    </submittedName>
</protein>
<feature type="compositionally biased region" description="Polar residues" evidence="2">
    <location>
        <begin position="127"/>
        <end position="154"/>
    </location>
</feature>
<dbReference type="EMBL" id="ML170161">
    <property type="protein sequence ID" value="TDL26421.1"/>
    <property type="molecule type" value="Genomic_DNA"/>
</dbReference>
<reference evidence="3 4" key="1">
    <citation type="submission" date="2018-06" db="EMBL/GenBank/DDBJ databases">
        <title>A transcriptomic atlas of mushroom development highlights an independent origin of complex multicellularity.</title>
        <authorList>
            <consortium name="DOE Joint Genome Institute"/>
            <person name="Krizsan K."/>
            <person name="Almasi E."/>
            <person name="Merenyi Z."/>
            <person name="Sahu N."/>
            <person name="Viragh M."/>
            <person name="Koszo T."/>
            <person name="Mondo S."/>
            <person name="Kiss B."/>
            <person name="Balint B."/>
            <person name="Kues U."/>
            <person name="Barry K."/>
            <person name="Hegedus J.C."/>
            <person name="Henrissat B."/>
            <person name="Johnson J."/>
            <person name="Lipzen A."/>
            <person name="Ohm R."/>
            <person name="Nagy I."/>
            <person name="Pangilinan J."/>
            <person name="Yan J."/>
            <person name="Xiong Y."/>
            <person name="Grigoriev I.V."/>
            <person name="Hibbett D.S."/>
            <person name="Nagy L.G."/>
        </authorList>
    </citation>
    <scope>NUCLEOTIDE SEQUENCE [LARGE SCALE GENOMIC DNA]</scope>
    <source>
        <strain evidence="3 4">SZMC22713</strain>
    </source>
</reference>
<dbReference type="AlphaFoldDB" id="A0A4Y7QGP7"/>
<feature type="compositionally biased region" description="Basic and acidic residues" evidence="2">
    <location>
        <begin position="162"/>
        <end position="176"/>
    </location>
</feature>
<dbReference type="VEuPathDB" id="FungiDB:BD410DRAFT_783477"/>
<organism evidence="3 4">
    <name type="scientific">Rickenella mellea</name>
    <dbReference type="NCBI Taxonomy" id="50990"/>
    <lineage>
        <taxon>Eukaryota</taxon>
        <taxon>Fungi</taxon>
        <taxon>Dikarya</taxon>
        <taxon>Basidiomycota</taxon>
        <taxon>Agaricomycotina</taxon>
        <taxon>Agaricomycetes</taxon>
        <taxon>Hymenochaetales</taxon>
        <taxon>Rickenellaceae</taxon>
        <taxon>Rickenella</taxon>
    </lineage>
</organism>
<feature type="compositionally biased region" description="Polar residues" evidence="2">
    <location>
        <begin position="177"/>
        <end position="187"/>
    </location>
</feature>
<accession>A0A4Y7QGP7</accession>
<feature type="region of interest" description="Disordered" evidence="2">
    <location>
        <begin position="127"/>
        <end position="196"/>
    </location>
</feature>
<dbReference type="OrthoDB" id="3363533at2759"/>